<gene>
    <name evidence="1" type="ORF">DFP75_10332</name>
</gene>
<evidence type="ECO:0000313" key="1">
    <source>
        <dbReference type="EMBL" id="PYF82206.1"/>
    </source>
</evidence>
<reference evidence="1 2" key="1">
    <citation type="submission" date="2018-06" db="EMBL/GenBank/DDBJ databases">
        <title>Genomic Encyclopedia of Type Strains, Phase III (KMG-III): the genomes of soil and plant-associated and newly described type strains.</title>
        <authorList>
            <person name="Whitman W."/>
        </authorList>
    </citation>
    <scope>NUCLEOTIDE SEQUENCE [LARGE SCALE GENOMIC DNA]</scope>
    <source>
        <strain evidence="1 2">CECT 7730</strain>
    </source>
</reference>
<keyword evidence="2" id="KW-1185">Reference proteome</keyword>
<accession>A0A318UZX4</accession>
<dbReference type="Proteomes" id="UP000247551">
    <property type="component" value="Unassembled WGS sequence"/>
</dbReference>
<sequence length="76" mass="8555">MLNAILKHSLALRNVINTLKHVLRTFYGIVSAYDSPPLNNHCDFLTNIKKEQDKCSFLKGKMIVRGSPLALWGQGD</sequence>
<organism evidence="1 2">
    <name type="scientific">Marinomonas alcarazii</name>
    <dbReference type="NCBI Taxonomy" id="491949"/>
    <lineage>
        <taxon>Bacteria</taxon>
        <taxon>Pseudomonadati</taxon>
        <taxon>Pseudomonadota</taxon>
        <taxon>Gammaproteobacteria</taxon>
        <taxon>Oceanospirillales</taxon>
        <taxon>Oceanospirillaceae</taxon>
        <taxon>Marinomonas</taxon>
    </lineage>
</organism>
<name>A0A318UZX4_9GAMM</name>
<dbReference type="EMBL" id="QKLW01000003">
    <property type="protein sequence ID" value="PYF82206.1"/>
    <property type="molecule type" value="Genomic_DNA"/>
</dbReference>
<comment type="caution">
    <text evidence="1">The sequence shown here is derived from an EMBL/GenBank/DDBJ whole genome shotgun (WGS) entry which is preliminary data.</text>
</comment>
<proteinExistence type="predicted"/>
<evidence type="ECO:0000313" key="2">
    <source>
        <dbReference type="Proteomes" id="UP000247551"/>
    </source>
</evidence>
<protein>
    <submittedName>
        <fullName evidence="1">Uncharacterized protein</fullName>
    </submittedName>
</protein>
<dbReference type="AlphaFoldDB" id="A0A318UZX4"/>